<comment type="function">
    <text evidence="4">Involved in the maturation of [NiFe] hydrogenases. Required for nickel insertion into the metal center of the hydrogenase.</text>
</comment>
<dbReference type="HAMAP" id="MF_00213">
    <property type="entry name" value="HypA_HybF"/>
    <property type="match status" value="1"/>
</dbReference>
<dbReference type="PANTHER" id="PTHR34535:SF3">
    <property type="entry name" value="HYDROGENASE MATURATION FACTOR HYPA"/>
    <property type="match status" value="1"/>
</dbReference>
<organism evidence="5 6">
    <name type="scientific">Ruminococcus turbiniformis</name>
    <dbReference type="NCBI Taxonomy" id="2881258"/>
    <lineage>
        <taxon>Bacteria</taxon>
        <taxon>Bacillati</taxon>
        <taxon>Bacillota</taxon>
        <taxon>Clostridia</taxon>
        <taxon>Eubacteriales</taxon>
        <taxon>Oscillospiraceae</taxon>
        <taxon>Ruminococcus</taxon>
    </lineage>
</organism>
<feature type="binding site" evidence="4">
    <location>
        <position position="40"/>
    </location>
    <ligand>
        <name>Ni(2+)</name>
        <dbReference type="ChEBI" id="CHEBI:49786"/>
    </ligand>
</feature>
<feature type="binding site" evidence="4">
    <location>
        <position position="127"/>
    </location>
    <ligand>
        <name>Zn(2+)</name>
        <dbReference type="ChEBI" id="CHEBI:29105"/>
    </ligand>
</feature>
<comment type="caution">
    <text evidence="5">The sequence shown here is derived from an EMBL/GenBank/DDBJ whole genome shotgun (WGS) entry which is preliminary data.</text>
</comment>
<gene>
    <name evidence="4 5" type="primary">hypA</name>
    <name evidence="5" type="ORF">LKD70_05620</name>
</gene>
<comment type="similarity">
    <text evidence="4">Belongs to the HypA/HybF family.</text>
</comment>
<feature type="binding site" evidence="4">
    <location>
        <position position="114"/>
    </location>
    <ligand>
        <name>Zn(2+)</name>
        <dbReference type="ChEBI" id="CHEBI:29105"/>
    </ligand>
</feature>
<name>A0ABS8FV37_9FIRM</name>
<dbReference type="PANTHER" id="PTHR34535">
    <property type="entry name" value="HYDROGENASE MATURATION FACTOR HYPA"/>
    <property type="match status" value="1"/>
</dbReference>
<dbReference type="NCBIfam" id="TIGR00100">
    <property type="entry name" value="hypA"/>
    <property type="match status" value="1"/>
</dbReference>
<keyword evidence="6" id="KW-1185">Reference proteome</keyword>
<feature type="binding site" evidence="4">
    <location>
        <position position="130"/>
    </location>
    <ligand>
        <name>Zn(2+)</name>
        <dbReference type="ChEBI" id="CHEBI:29105"/>
    </ligand>
</feature>
<sequence length="165" mass="18064">MVECTLYIRQRQGTDGNPANEEPVLSFLYAGAGAGGQTMHELSVTEHLLDYCLKTAEKQHAARIRVIRLCVGRLGGIVPECIQVYLDMLAEGTIAEGARIEAEFLPVKVRCRDCGREGEITPHRLACPHCGSLRLQILSGKEFYIKSMEVDIDGDQSTASADGLE</sequence>
<keyword evidence="2 4" id="KW-0479">Metal-binding</keyword>
<evidence type="ECO:0000256" key="1">
    <source>
        <dbReference type="ARBA" id="ARBA00022596"/>
    </source>
</evidence>
<dbReference type="Gene3D" id="3.30.2320.80">
    <property type="match status" value="1"/>
</dbReference>
<dbReference type="Proteomes" id="UP001198151">
    <property type="component" value="Unassembled WGS sequence"/>
</dbReference>
<proteinExistence type="inferred from homology"/>
<accession>A0ABS8FV37</accession>
<feature type="binding site" evidence="4">
    <location>
        <position position="111"/>
    </location>
    <ligand>
        <name>Zn(2+)</name>
        <dbReference type="ChEBI" id="CHEBI:29105"/>
    </ligand>
</feature>
<reference evidence="5 6" key="1">
    <citation type="submission" date="2021-10" db="EMBL/GenBank/DDBJ databases">
        <title>Anaerobic single-cell dispensing facilitates the cultivation of human gut bacteria.</title>
        <authorList>
            <person name="Afrizal A."/>
        </authorList>
    </citation>
    <scope>NUCLEOTIDE SEQUENCE [LARGE SCALE GENOMIC DNA]</scope>
    <source>
        <strain evidence="5 6">CLA-AA-H200</strain>
    </source>
</reference>
<dbReference type="EMBL" id="JAJEQX010000007">
    <property type="protein sequence ID" value="MCC2253917.1"/>
    <property type="molecule type" value="Genomic_DNA"/>
</dbReference>
<evidence type="ECO:0000313" key="6">
    <source>
        <dbReference type="Proteomes" id="UP001198151"/>
    </source>
</evidence>
<keyword evidence="3 4" id="KW-0862">Zinc</keyword>
<evidence type="ECO:0000256" key="4">
    <source>
        <dbReference type="HAMAP-Rule" id="MF_00213"/>
    </source>
</evidence>
<keyword evidence="1 4" id="KW-0533">Nickel</keyword>
<dbReference type="InterPro" id="IPR000688">
    <property type="entry name" value="HypA/HybF"/>
</dbReference>
<protein>
    <recommendedName>
        <fullName evidence="4">Hydrogenase maturation factor HypA</fullName>
    </recommendedName>
</protein>
<evidence type="ECO:0000313" key="5">
    <source>
        <dbReference type="EMBL" id="MCC2253917.1"/>
    </source>
</evidence>
<evidence type="ECO:0000256" key="3">
    <source>
        <dbReference type="ARBA" id="ARBA00022833"/>
    </source>
</evidence>
<evidence type="ECO:0000256" key="2">
    <source>
        <dbReference type="ARBA" id="ARBA00022723"/>
    </source>
</evidence>
<dbReference type="RefSeq" id="WP_227707058.1">
    <property type="nucleotide sequence ID" value="NZ_JAJEQX010000007.1"/>
</dbReference>
<dbReference type="Pfam" id="PF01155">
    <property type="entry name" value="HypA"/>
    <property type="match status" value="1"/>
</dbReference>